<gene>
    <name evidence="1" type="ORF">AB8B22_06695</name>
</gene>
<dbReference type="Pfam" id="PF14124">
    <property type="entry name" value="DUF4291"/>
    <property type="match status" value="1"/>
</dbReference>
<name>A0AB39VEH4_9FUSO</name>
<protein>
    <submittedName>
        <fullName evidence="1">DUF4291 domain-containing protein</fullName>
    </submittedName>
</protein>
<dbReference type="EMBL" id="CP165644">
    <property type="protein sequence ID" value="XDU66113.1"/>
    <property type="molecule type" value="Genomic_DNA"/>
</dbReference>
<dbReference type="RefSeq" id="WP_369710526.1">
    <property type="nucleotide sequence ID" value="NZ_CP165644.1"/>
</dbReference>
<proteinExistence type="predicted"/>
<dbReference type="AlphaFoldDB" id="A0AB39VEH4"/>
<organism evidence="1">
    <name type="scientific">Leptotrichia rugosa</name>
    <dbReference type="NCBI Taxonomy" id="3239302"/>
    <lineage>
        <taxon>Bacteria</taxon>
        <taxon>Fusobacteriati</taxon>
        <taxon>Fusobacteriota</taxon>
        <taxon>Fusobacteriia</taxon>
        <taxon>Fusobacteriales</taxon>
        <taxon>Leptotrichiaceae</taxon>
        <taxon>Leptotrichia</taxon>
    </lineage>
</organism>
<reference evidence="1" key="1">
    <citation type="submission" date="2024-07" db="EMBL/GenBank/DDBJ databases">
        <authorList>
            <person name="Li X.-J."/>
            <person name="Wang X."/>
        </authorList>
    </citation>
    <scope>NUCLEOTIDE SEQUENCE</scope>
    <source>
        <strain evidence="1">HSP-334</strain>
    </source>
</reference>
<dbReference type="PANTHER" id="PTHR38567:SF1">
    <property type="entry name" value="DUF4291 DOMAIN-CONTAINING PROTEIN"/>
    <property type="match status" value="1"/>
</dbReference>
<dbReference type="PANTHER" id="PTHR38567">
    <property type="entry name" value="DUF4291 DOMAIN-CONTAINING PROTEIN"/>
    <property type="match status" value="1"/>
</dbReference>
<dbReference type="KEGG" id="lrug:AB8B22_06695"/>
<dbReference type="InterPro" id="IPR025633">
    <property type="entry name" value="DUF4291"/>
</dbReference>
<accession>A0AB39VEH4</accession>
<evidence type="ECO:0000313" key="1">
    <source>
        <dbReference type="EMBL" id="XDU66113.1"/>
    </source>
</evidence>
<sequence>MKGIIMKKEEERNIYAVFDEKTIRVYQAYNNEIADEALKLGKFGSKFSLNRMTWIKPSFLWMMYRSGWATKQGQERILAIDLKREGFDEIVKNSVLSSFREVSDLSKEEWKEKLENSEVRCQWDPDRDIYGNPIGRRAIQLGIKGEMVKKYINEWIVNITDITDKVIEMRNSIQNGTFSESILPQEKKYILFNYTSK</sequence>